<keyword evidence="11" id="KW-1185">Reference proteome</keyword>
<feature type="binding site" evidence="8">
    <location>
        <position position="130"/>
    </location>
    <ligand>
        <name>Zn(2+)</name>
        <dbReference type="ChEBI" id="CHEBI:29105"/>
        <label>1</label>
        <note>catalytic</note>
    </ligand>
</feature>
<keyword evidence="5 8" id="KW-0255">Endonuclease</keyword>
<evidence type="ECO:0000256" key="7">
    <source>
        <dbReference type="ARBA" id="ARBA00022833"/>
    </source>
</evidence>
<evidence type="ECO:0000313" key="10">
    <source>
        <dbReference type="EMBL" id="EZQ06933.1"/>
    </source>
</evidence>
<feature type="binding site" evidence="8">
    <location>
        <position position="198"/>
    </location>
    <ligand>
        <name>Zn(2+)</name>
        <dbReference type="ChEBI" id="CHEBI:29105"/>
        <label>1</label>
        <note>catalytic</note>
    </ligand>
</feature>
<dbReference type="GO" id="GO:0008270">
    <property type="term" value="F:zinc ion binding"/>
    <property type="evidence" value="ECO:0007669"/>
    <property type="project" value="UniProtKB-UniRule"/>
</dbReference>
<evidence type="ECO:0000259" key="9">
    <source>
        <dbReference type="SMART" id="SM00849"/>
    </source>
</evidence>
<evidence type="ECO:0000313" key="11">
    <source>
        <dbReference type="Proteomes" id="UP000024332"/>
    </source>
</evidence>
<evidence type="ECO:0000256" key="5">
    <source>
        <dbReference type="ARBA" id="ARBA00022759"/>
    </source>
</evidence>
<dbReference type="Proteomes" id="UP000024332">
    <property type="component" value="Unassembled WGS sequence"/>
</dbReference>
<dbReference type="NCBIfam" id="NF000801">
    <property type="entry name" value="PRK00055.1-3"/>
    <property type="match status" value="1"/>
</dbReference>
<reference evidence="10 11" key="1">
    <citation type="submission" date="2014-03" db="EMBL/GenBank/DDBJ databases">
        <title>Draft genome sequence of the novel thermoacidophilic archaea Acidianus copahuensis ALE1 strain, isolated from Copahue volcanic area in Neuquen Argentina.</title>
        <authorList>
            <person name="Urbieta M.S."/>
            <person name="Rascovan N."/>
            <person name="Castro C."/>
            <person name="Revale S."/>
            <person name="Giaveno M.A."/>
            <person name="Vazquez M.P."/>
            <person name="Donati E.R."/>
        </authorList>
    </citation>
    <scope>NUCLEOTIDE SEQUENCE [LARGE SCALE GENOMIC DNA]</scope>
    <source>
        <strain evidence="10 11">ALE1</strain>
    </source>
</reference>
<dbReference type="Gene3D" id="3.60.15.10">
    <property type="entry name" value="Ribonuclease Z/Hydroxyacylglutathione hydrolase-like"/>
    <property type="match status" value="1"/>
</dbReference>
<dbReference type="RefSeq" id="WP_048099456.1">
    <property type="nucleotide sequence ID" value="NZ_JFZT01000039.1"/>
</dbReference>
<comment type="catalytic activity">
    <reaction evidence="8">
        <text>Endonucleolytic cleavage of RNA, removing extra 3' nucleotides from tRNA precursor, generating 3' termini of tRNAs. A 3'-hydroxy group is left at the tRNA terminus and a 5'-phosphoryl group is left at the trailer molecule.</text>
        <dbReference type="EC" id="3.1.26.11"/>
    </reaction>
</comment>
<evidence type="ECO:0000256" key="8">
    <source>
        <dbReference type="HAMAP-Rule" id="MF_01818"/>
    </source>
</evidence>
<dbReference type="Pfam" id="PF12706">
    <property type="entry name" value="Lactamase_B_2"/>
    <property type="match status" value="1"/>
</dbReference>
<feature type="binding site" evidence="8">
    <location>
        <position position="64"/>
    </location>
    <ligand>
        <name>Zn(2+)</name>
        <dbReference type="ChEBI" id="CHEBI:29105"/>
        <label>2</label>
        <note>catalytic</note>
    </ligand>
</feature>
<dbReference type="SMART" id="SM00849">
    <property type="entry name" value="Lactamase_B"/>
    <property type="match status" value="1"/>
</dbReference>
<dbReference type="OrthoDB" id="85118at2157"/>
<evidence type="ECO:0000256" key="6">
    <source>
        <dbReference type="ARBA" id="ARBA00022801"/>
    </source>
</evidence>
<feature type="binding site" evidence="8">
    <location>
        <position position="198"/>
    </location>
    <ligand>
        <name>Zn(2+)</name>
        <dbReference type="ChEBI" id="CHEBI:29105"/>
        <label>2</label>
        <note>catalytic</note>
    </ligand>
</feature>
<dbReference type="STRING" id="1160895.CM19_06090"/>
<accession>A0A031LMR9</accession>
<gene>
    <name evidence="8" type="primary">rnz</name>
    <name evidence="10" type="ORF">CM19_06090</name>
</gene>
<comment type="cofactor">
    <cofactor evidence="8">
        <name>Zn(2+)</name>
        <dbReference type="ChEBI" id="CHEBI:29105"/>
    </cofactor>
    <text evidence="8">Binds 2 Zn(2+) ions.</text>
</comment>
<dbReference type="InterPro" id="IPR013471">
    <property type="entry name" value="RNase_Z/BN"/>
</dbReference>
<dbReference type="PANTHER" id="PTHR46018:SF2">
    <property type="entry name" value="ZINC PHOSPHODIESTERASE ELAC PROTEIN 1"/>
    <property type="match status" value="1"/>
</dbReference>
<keyword evidence="3 8" id="KW-0540">Nuclease</keyword>
<feature type="active site" description="Proton acceptor" evidence="8">
    <location>
        <position position="64"/>
    </location>
</feature>
<sequence>MINVFFIGTGGGAPSVRGLPAYLVRKEGINVLLDCGEGTQITMIRHGINIMSIKVIAITHLHADHVLGLPPLIQTLSMYGRKEKLYILGDVKKLLEESFEDTHFSPTFEINYVNSYQDTSIKITPFPTCHVIKSQGYIIEEKERINVDAERLKKEGITDWKILRSLKEGKEVEYEGKKLIPEDYVIKKKGLKIAYTGDTAICERVISAVSSSDLLLHDSTFTMDINASDYGHSTASDAAEVAINSGVKRLGLIHISGRYKSAEPLLEEAMKKFPKSFVPNDLSYIILH</sequence>
<dbReference type="AlphaFoldDB" id="A0A031LMR9"/>
<comment type="similarity">
    <text evidence="8">Belongs to the RNase Z family.</text>
</comment>
<keyword evidence="7 8" id="KW-0862">Zinc</keyword>
<feature type="domain" description="Metallo-beta-lactamase" evidence="9">
    <location>
        <begin position="18"/>
        <end position="254"/>
    </location>
</feature>
<feature type="binding site" evidence="8">
    <location>
        <position position="62"/>
    </location>
    <ligand>
        <name>Zn(2+)</name>
        <dbReference type="ChEBI" id="CHEBI:29105"/>
        <label>1</label>
        <note>catalytic</note>
    </ligand>
</feature>
<comment type="subunit">
    <text evidence="1 8">Homodimer.</text>
</comment>
<dbReference type="CDD" id="cd07717">
    <property type="entry name" value="RNaseZ_ZiPD-like_MBL-fold"/>
    <property type="match status" value="1"/>
</dbReference>
<protein>
    <recommendedName>
        <fullName evidence="8">Ribonuclease Z</fullName>
        <shortName evidence="8">RNase Z</shortName>
        <ecNumber evidence="8">3.1.26.11</ecNumber>
    </recommendedName>
    <alternativeName>
        <fullName evidence="8">tRNA 3 endonuclease</fullName>
    </alternativeName>
    <alternativeName>
        <fullName evidence="8">tRNase Z</fullName>
    </alternativeName>
</protein>
<dbReference type="EMBL" id="JFZT01000039">
    <property type="protein sequence ID" value="EZQ06933.1"/>
    <property type="molecule type" value="Genomic_DNA"/>
</dbReference>
<keyword evidence="2 8" id="KW-0819">tRNA processing</keyword>
<feature type="binding site" evidence="8">
    <location>
        <position position="254"/>
    </location>
    <ligand>
        <name>Zn(2+)</name>
        <dbReference type="ChEBI" id="CHEBI:29105"/>
        <label>2</label>
        <note>catalytic</note>
    </ligand>
</feature>
<comment type="function">
    <text evidence="8">Zinc phosphodiesterase, which displays some tRNA 3'-processing endonuclease activity. Probably involved in tRNA maturation, by removing a 3'-trailer from precursor tRNA.</text>
</comment>
<feature type="binding site" evidence="8">
    <location>
        <position position="65"/>
    </location>
    <ligand>
        <name>Zn(2+)</name>
        <dbReference type="ChEBI" id="CHEBI:29105"/>
        <label>2</label>
        <note>catalytic</note>
    </ligand>
</feature>
<comment type="caution">
    <text evidence="10">The sequence shown here is derived from an EMBL/GenBank/DDBJ whole genome shotgun (WGS) entry which is preliminary data.</text>
</comment>
<keyword evidence="6 8" id="KW-0378">Hydrolase</keyword>
<dbReference type="GO" id="GO:0042781">
    <property type="term" value="F:3'-tRNA processing endoribonuclease activity"/>
    <property type="evidence" value="ECO:0007669"/>
    <property type="project" value="UniProtKB-UniRule"/>
</dbReference>
<evidence type="ECO:0000256" key="3">
    <source>
        <dbReference type="ARBA" id="ARBA00022722"/>
    </source>
</evidence>
<feature type="binding site" evidence="8">
    <location>
        <position position="60"/>
    </location>
    <ligand>
        <name>Zn(2+)</name>
        <dbReference type="ChEBI" id="CHEBI:29105"/>
        <label>1</label>
        <note>catalytic</note>
    </ligand>
</feature>
<dbReference type="InterPro" id="IPR001279">
    <property type="entry name" value="Metallo-B-lactamas"/>
</dbReference>
<dbReference type="PANTHER" id="PTHR46018">
    <property type="entry name" value="ZINC PHOSPHODIESTERASE ELAC PROTEIN 1"/>
    <property type="match status" value="1"/>
</dbReference>
<evidence type="ECO:0000256" key="1">
    <source>
        <dbReference type="ARBA" id="ARBA00011738"/>
    </source>
</evidence>
<dbReference type="Pfam" id="PF23023">
    <property type="entry name" value="Anti-Pycsar_Apyc1"/>
    <property type="match status" value="1"/>
</dbReference>
<dbReference type="InterPro" id="IPR036866">
    <property type="entry name" value="RibonucZ/Hydroxyglut_hydro"/>
</dbReference>
<organism evidence="10 11">
    <name type="scientific">Candidatus Acidianus copahuensis</name>
    <dbReference type="NCBI Taxonomy" id="1160895"/>
    <lineage>
        <taxon>Archaea</taxon>
        <taxon>Thermoproteota</taxon>
        <taxon>Thermoprotei</taxon>
        <taxon>Sulfolobales</taxon>
        <taxon>Sulfolobaceae</taxon>
        <taxon>Acidianus</taxon>
    </lineage>
</organism>
<proteinExistence type="inferred from homology"/>
<dbReference type="HAMAP" id="MF_01818">
    <property type="entry name" value="RNase_Z_BN"/>
    <property type="match status" value="1"/>
</dbReference>
<name>A0A031LMR9_9CREN</name>
<dbReference type="EC" id="3.1.26.11" evidence="8"/>
<keyword evidence="4 8" id="KW-0479">Metal-binding</keyword>
<dbReference type="SUPFAM" id="SSF56281">
    <property type="entry name" value="Metallo-hydrolase/oxidoreductase"/>
    <property type="match status" value="1"/>
</dbReference>
<evidence type="ECO:0000256" key="2">
    <source>
        <dbReference type="ARBA" id="ARBA00022694"/>
    </source>
</evidence>
<evidence type="ECO:0000256" key="4">
    <source>
        <dbReference type="ARBA" id="ARBA00022723"/>
    </source>
</evidence>